<proteinExistence type="predicted"/>
<dbReference type="RefSeq" id="WP_162330035.1">
    <property type="nucleotide sequence ID" value="NZ_CP048113.1"/>
</dbReference>
<keyword evidence="2" id="KW-0175">Coiled coil</keyword>
<dbReference type="PANTHER" id="PTHR32234">
    <property type="entry name" value="THIOL:DISULFIDE INTERCHANGE PROTEIN DSBD"/>
    <property type="match status" value="1"/>
</dbReference>
<feature type="coiled-coil region" evidence="2">
    <location>
        <begin position="389"/>
        <end position="416"/>
    </location>
</feature>
<dbReference type="InterPro" id="IPR017937">
    <property type="entry name" value="Thioredoxin_CS"/>
</dbReference>
<feature type="signal peptide" evidence="3">
    <location>
        <begin position="1"/>
        <end position="20"/>
    </location>
</feature>
<organism evidence="5 6">
    <name type="scientific">Chitinophaga agri</name>
    <dbReference type="NCBI Taxonomy" id="2703787"/>
    <lineage>
        <taxon>Bacteria</taxon>
        <taxon>Pseudomonadati</taxon>
        <taxon>Bacteroidota</taxon>
        <taxon>Chitinophagia</taxon>
        <taxon>Chitinophagales</taxon>
        <taxon>Chitinophagaceae</taxon>
        <taxon>Chitinophaga</taxon>
    </lineage>
</organism>
<dbReference type="PANTHER" id="PTHR32234:SF0">
    <property type="entry name" value="THIOL:DISULFIDE INTERCHANGE PROTEIN DSBD"/>
    <property type="match status" value="1"/>
</dbReference>
<dbReference type="Gene3D" id="3.40.30.10">
    <property type="entry name" value="Glutaredoxin"/>
    <property type="match status" value="1"/>
</dbReference>
<evidence type="ECO:0000256" key="3">
    <source>
        <dbReference type="SAM" id="SignalP"/>
    </source>
</evidence>
<feature type="chain" id="PRO_5025384653" evidence="3">
    <location>
        <begin position="21"/>
        <end position="433"/>
    </location>
</feature>
<dbReference type="SUPFAM" id="SSF52833">
    <property type="entry name" value="Thioredoxin-like"/>
    <property type="match status" value="1"/>
</dbReference>
<dbReference type="PROSITE" id="PS00194">
    <property type="entry name" value="THIOREDOXIN_1"/>
    <property type="match status" value="1"/>
</dbReference>
<evidence type="ECO:0000259" key="4">
    <source>
        <dbReference type="PROSITE" id="PS51352"/>
    </source>
</evidence>
<evidence type="ECO:0000256" key="1">
    <source>
        <dbReference type="ARBA" id="ARBA00023284"/>
    </source>
</evidence>
<name>A0A6B9Z7X6_9BACT</name>
<dbReference type="GO" id="GO:0015035">
    <property type="term" value="F:protein-disulfide reductase activity"/>
    <property type="evidence" value="ECO:0007669"/>
    <property type="project" value="TreeGrafter"/>
</dbReference>
<dbReference type="EMBL" id="CP048113">
    <property type="protein sequence ID" value="QHS58330.1"/>
    <property type="molecule type" value="Genomic_DNA"/>
</dbReference>
<accession>A0A6B9Z7X6</accession>
<reference evidence="5 6" key="1">
    <citation type="submission" date="2020-01" db="EMBL/GenBank/DDBJ databases">
        <title>Complete genome sequence of Chitinophaga sp. H33E-04 isolated from quinoa roots.</title>
        <authorList>
            <person name="Weon H.-Y."/>
            <person name="Lee S.A."/>
        </authorList>
    </citation>
    <scope>NUCLEOTIDE SEQUENCE [LARGE SCALE GENOMIC DNA]</scope>
    <source>
        <strain evidence="5 6">H33E-04</strain>
    </source>
</reference>
<keyword evidence="6" id="KW-1185">Reference proteome</keyword>
<dbReference type="InterPro" id="IPR013766">
    <property type="entry name" value="Thioredoxin_domain"/>
</dbReference>
<protein>
    <submittedName>
        <fullName evidence="5">Thioredoxin fold domain-containing protein</fullName>
    </submittedName>
</protein>
<evidence type="ECO:0000313" key="6">
    <source>
        <dbReference type="Proteomes" id="UP000476411"/>
    </source>
</evidence>
<dbReference type="AlphaFoldDB" id="A0A6B9Z7X6"/>
<keyword evidence="3" id="KW-0732">Signal</keyword>
<dbReference type="KEGG" id="chih:GWR21_01590"/>
<dbReference type="PROSITE" id="PS51352">
    <property type="entry name" value="THIOREDOXIN_2"/>
    <property type="match status" value="1"/>
</dbReference>
<sequence>MKKIVIVLLAGLTSPMLSLAQTPADLFEKLPNWQSVLEKAAKANKNIFIDFYATWCAPCQEMDASVYTAPTVRDYLSEHFLPVKIQMDQTKNDNPEVQAWYKDAVLLGKQYHVDAFPSFLFLSPKGDLLTMQFGFHNAADFLKVLEKANDLNNAYYPLLKQYQDGKLPDSALLNLAIRTKELKADSLARVLVSKYKNLYFDKLRIESQLTKNFTDLAFHFPTTIHESDKVVRYIYNHPQILDSAFRPGISKEYTSFFISRDYIMPLITAAEKRGKEPDWKDIEYKVTKRYDSKTGKRLAFDHKLAWYYKQEDWENVVKYEIEKVEEKGIENAVKASTLQVNNLVYEVIFKRSMNPAHLKKGLQFIEVIMKNNPHDDEVIDTYANVLYKIGRKEEAIQQEKRALSLAEEKKRDANAKIYKEVIQKMENNVPTWQ</sequence>
<dbReference type="InterPro" id="IPR012336">
    <property type="entry name" value="Thioredoxin-like_fold"/>
</dbReference>
<dbReference type="Proteomes" id="UP000476411">
    <property type="component" value="Chromosome"/>
</dbReference>
<dbReference type="Pfam" id="PF13098">
    <property type="entry name" value="Thioredoxin_2"/>
    <property type="match status" value="1"/>
</dbReference>
<evidence type="ECO:0000256" key="2">
    <source>
        <dbReference type="SAM" id="Coils"/>
    </source>
</evidence>
<dbReference type="InterPro" id="IPR036249">
    <property type="entry name" value="Thioredoxin-like_sf"/>
</dbReference>
<keyword evidence="1" id="KW-0676">Redox-active center</keyword>
<gene>
    <name evidence="5" type="ORF">GWR21_01590</name>
</gene>
<evidence type="ECO:0000313" key="5">
    <source>
        <dbReference type="EMBL" id="QHS58330.1"/>
    </source>
</evidence>
<dbReference type="GO" id="GO:0045454">
    <property type="term" value="P:cell redox homeostasis"/>
    <property type="evidence" value="ECO:0007669"/>
    <property type="project" value="TreeGrafter"/>
</dbReference>
<feature type="domain" description="Thioredoxin" evidence="4">
    <location>
        <begin position="8"/>
        <end position="150"/>
    </location>
</feature>